<protein>
    <submittedName>
        <fullName evidence="1">Uncharacterized protein</fullName>
    </submittedName>
</protein>
<evidence type="ECO:0000313" key="2">
    <source>
        <dbReference type="Proteomes" id="UP000708208"/>
    </source>
</evidence>
<comment type="caution">
    <text evidence="1">The sequence shown here is derived from an EMBL/GenBank/DDBJ whole genome shotgun (WGS) entry which is preliminary data.</text>
</comment>
<keyword evidence="2" id="KW-1185">Reference proteome</keyword>
<feature type="non-terminal residue" evidence="1">
    <location>
        <position position="1"/>
    </location>
</feature>
<organism evidence="1 2">
    <name type="scientific">Allacma fusca</name>
    <dbReference type="NCBI Taxonomy" id="39272"/>
    <lineage>
        <taxon>Eukaryota</taxon>
        <taxon>Metazoa</taxon>
        <taxon>Ecdysozoa</taxon>
        <taxon>Arthropoda</taxon>
        <taxon>Hexapoda</taxon>
        <taxon>Collembola</taxon>
        <taxon>Symphypleona</taxon>
        <taxon>Sminthuridae</taxon>
        <taxon>Allacma</taxon>
    </lineage>
</organism>
<reference evidence="1" key="1">
    <citation type="submission" date="2021-06" db="EMBL/GenBank/DDBJ databases">
        <authorList>
            <person name="Hodson N. C."/>
            <person name="Mongue J. A."/>
            <person name="Jaron S. K."/>
        </authorList>
    </citation>
    <scope>NUCLEOTIDE SEQUENCE</scope>
</reference>
<evidence type="ECO:0000313" key="1">
    <source>
        <dbReference type="EMBL" id="CAG7829708.1"/>
    </source>
</evidence>
<accession>A0A8J2PH22</accession>
<name>A0A8J2PH22_9HEXA</name>
<gene>
    <name evidence="1" type="ORF">AFUS01_LOCUS39553</name>
</gene>
<proteinExistence type="predicted"/>
<dbReference type="EMBL" id="CAJVCH010552537">
    <property type="protein sequence ID" value="CAG7829708.1"/>
    <property type="molecule type" value="Genomic_DNA"/>
</dbReference>
<sequence>GHLLRYSFLPKIRQH</sequence>
<dbReference type="Proteomes" id="UP000708208">
    <property type="component" value="Unassembled WGS sequence"/>
</dbReference>